<dbReference type="CDD" id="cd00078">
    <property type="entry name" value="HECTc"/>
    <property type="match status" value="1"/>
</dbReference>
<dbReference type="HOGENOM" id="CLU_014403_0_0_1"/>
<dbReference type="InterPro" id="IPR035983">
    <property type="entry name" value="Hect_E3_ubiquitin_ligase"/>
</dbReference>
<dbReference type="PhylomeDB" id="A7T196"/>
<dbReference type="InterPro" id="IPR000569">
    <property type="entry name" value="HECT_dom"/>
</dbReference>
<accession>A7T196</accession>
<keyword evidence="5 7" id="KW-0833">Ubl conjugation pathway</keyword>
<dbReference type="EMBL" id="DS470092">
    <property type="protein sequence ID" value="EDO30268.1"/>
    <property type="molecule type" value="Genomic_DNA"/>
</dbReference>
<dbReference type="eggNOG" id="KOG0939">
    <property type="taxonomic scope" value="Eukaryota"/>
</dbReference>
<dbReference type="GO" id="GO:0005829">
    <property type="term" value="C:cytosol"/>
    <property type="evidence" value="ECO:0000318"/>
    <property type="project" value="GO_Central"/>
</dbReference>
<dbReference type="InterPro" id="IPR013783">
    <property type="entry name" value="Ig-like_fold"/>
</dbReference>
<proteinExistence type="predicted"/>
<dbReference type="FunCoup" id="A7T196">
    <property type="interactions" value="611"/>
</dbReference>
<dbReference type="GO" id="GO:0043066">
    <property type="term" value="P:negative regulation of apoptotic process"/>
    <property type="evidence" value="ECO:0000318"/>
    <property type="project" value="GO_Central"/>
</dbReference>
<dbReference type="Proteomes" id="UP000001593">
    <property type="component" value="Unassembled WGS sequence"/>
</dbReference>
<dbReference type="Gene3D" id="3.30.2160.10">
    <property type="entry name" value="Hect, E3 ligase catalytic domain"/>
    <property type="match status" value="1"/>
</dbReference>
<dbReference type="STRING" id="45351.A7T196"/>
<reference evidence="9 10" key="1">
    <citation type="journal article" date="2007" name="Science">
        <title>Sea anemone genome reveals ancestral eumetazoan gene repertoire and genomic organization.</title>
        <authorList>
            <person name="Putnam N.H."/>
            <person name="Srivastava M."/>
            <person name="Hellsten U."/>
            <person name="Dirks B."/>
            <person name="Chapman J."/>
            <person name="Salamov A."/>
            <person name="Terry A."/>
            <person name="Shapiro H."/>
            <person name="Lindquist E."/>
            <person name="Kapitonov V.V."/>
            <person name="Jurka J."/>
            <person name="Genikhovich G."/>
            <person name="Grigoriev I.V."/>
            <person name="Lucas S.M."/>
            <person name="Steele R.E."/>
            <person name="Finnerty J.R."/>
            <person name="Technau U."/>
            <person name="Martindale M.Q."/>
            <person name="Rokhsar D.S."/>
        </authorList>
    </citation>
    <scope>NUCLEOTIDE SEQUENCE [LARGE SCALE GENOMIC DNA]</scope>
    <source>
        <strain evidence="10">CH2 X CH6</strain>
    </source>
</reference>
<dbReference type="PANTHER" id="PTHR11254">
    <property type="entry name" value="HECT DOMAIN UBIQUITIN-PROTEIN LIGASE"/>
    <property type="match status" value="1"/>
</dbReference>
<dbReference type="PANTHER" id="PTHR11254:SF340">
    <property type="entry name" value="APOPTOSIS-RESISTANT E3 UBIQUITIN PROTEIN LIGASE 1"/>
    <property type="match status" value="1"/>
</dbReference>
<dbReference type="AlphaFoldDB" id="A7T196"/>
<organism evidence="9 10">
    <name type="scientific">Nematostella vectensis</name>
    <name type="common">Starlet sea anemone</name>
    <dbReference type="NCBI Taxonomy" id="45351"/>
    <lineage>
        <taxon>Eukaryota</taxon>
        <taxon>Metazoa</taxon>
        <taxon>Cnidaria</taxon>
        <taxon>Anthozoa</taxon>
        <taxon>Hexacorallia</taxon>
        <taxon>Actiniaria</taxon>
        <taxon>Edwardsiidae</taxon>
        <taxon>Nematostella</taxon>
    </lineage>
</organism>
<dbReference type="SUPFAM" id="SSF56204">
    <property type="entry name" value="Hect, E3 ligase catalytic domain"/>
    <property type="match status" value="1"/>
</dbReference>
<name>A7T196_NEMVE</name>
<dbReference type="GO" id="GO:0006511">
    <property type="term" value="P:ubiquitin-dependent protein catabolic process"/>
    <property type="evidence" value="ECO:0000318"/>
    <property type="project" value="GO_Central"/>
</dbReference>
<dbReference type="InterPro" id="IPR050409">
    <property type="entry name" value="E3_ubiq-protein_ligase"/>
</dbReference>
<feature type="repeat" description="Filamin" evidence="6">
    <location>
        <begin position="100"/>
        <end position="130"/>
    </location>
</feature>
<comment type="catalytic activity">
    <reaction evidence="1">
        <text>S-ubiquitinyl-[E2 ubiquitin-conjugating enzyme]-L-cysteine + [acceptor protein]-L-lysine = [E2 ubiquitin-conjugating enzyme]-L-cysteine + N(6)-ubiquitinyl-[acceptor protein]-L-lysine.</text>
        <dbReference type="EC" id="2.3.2.26"/>
    </reaction>
</comment>
<feature type="active site" description="Glycyl thioester intermediate" evidence="7">
    <location>
        <position position="728"/>
    </location>
</feature>
<evidence type="ECO:0000256" key="6">
    <source>
        <dbReference type="PROSITE-ProRule" id="PRU00087"/>
    </source>
</evidence>
<comment type="pathway">
    <text evidence="2">Protein modification; protein ubiquitination.</text>
</comment>
<dbReference type="EC" id="2.3.2.26" evidence="3"/>
<dbReference type="InParanoid" id="A7T196"/>
<evidence type="ECO:0000256" key="4">
    <source>
        <dbReference type="ARBA" id="ARBA00022679"/>
    </source>
</evidence>
<protein>
    <recommendedName>
        <fullName evidence="3">HECT-type E3 ubiquitin transferase</fullName>
        <ecNumber evidence="3">2.3.2.26</ecNumber>
    </recommendedName>
</protein>
<gene>
    <name evidence="9" type="ORF">NEMVEDRAFT_v1g248474</name>
</gene>
<dbReference type="SUPFAM" id="SSF81296">
    <property type="entry name" value="E set domains"/>
    <property type="match status" value="1"/>
</dbReference>
<evidence type="ECO:0000256" key="2">
    <source>
        <dbReference type="ARBA" id="ARBA00004906"/>
    </source>
</evidence>
<feature type="domain" description="HECT" evidence="8">
    <location>
        <begin position="420"/>
        <end position="761"/>
    </location>
</feature>
<dbReference type="SMART" id="SM00119">
    <property type="entry name" value="HECTc"/>
    <property type="match status" value="1"/>
</dbReference>
<evidence type="ECO:0000313" key="10">
    <source>
        <dbReference type="Proteomes" id="UP000001593"/>
    </source>
</evidence>
<dbReference type="PROSITE" id="PS50194">
    <property type="entry name" value="FILAMIN_REPEAT"/>
    <property type="match status" value="1"/>
</dbReference>
<evidence type="ECO:0000256" key="3">
    <source>
        <dbReference type="ARBA" id="ARBA00012485"/>
    </source>
</evidence>
<dbReference type="GO" id="GO:0005737">
    <property type="term" value="C:cytoplasm"/>
    <property type="evidence" value="ECO:0000318"/>
    <property type="project" value="GO_Central"/>
</dbReference>
<evidence type="ECO:0000256" key="7">
    <source>
        <dbReference type="PROSITE-ProRule" id="PRU00104"/>
    </source>
</evidence>
<sequence>MVPESKYRFHNRHCLAKKGLQIYLFGHYLQPRFTKVKWEWQDPQVVGETLTFLLQIRHNYTPFTVKRTDIDIEIVHDGTPIACSLDFGGPGWQEMNRVKVTFTVRKSGDYNIAVLAMGEHITGSPFAKVFLPGSVDPAKCTIIERSSILVLQQGVYSPLLVEARDVYGNLRSISNAEDLLKYKVHIKKIGGSDSIDPELFVDSENRSNNSLHIKLEDEGIFQGTVSYDGTPVNNGELTIISLNDSEWYAVEKNIDRHCYNVWYEAALLPYPLTGSNTPPSIGNGADVARKSRKVYCYISPRNVSIKEFYMRIFPHKLHAFRVSPRTKFTLHPPNSNYEHPAFTISDGAQAPVSVVCRDRNVLVATYSRLVLLNIGGSESFKKKREFFNEKLLSHQGMKGGEVRLKINRSNLLESSYVACKNVDWLKMFNVTFEGEEGLDWGGVRREWFELLCIALFGRDSELFTRFKGDDPQAPVHPNPRRPPHLNLKYYKFAGQVVSKCIYESAISNARRQNVKAKFTRSFLAQLLGLRVNYKYLESDDKDLYRSKVQLIEKNDPADLELKFTEEEYNSSGQLEKVVELLPGGRLIDVTEQNKCEYLNLMARYKLVESVQKEVEAFIQGLNELVPDNLLGMFDENELELLMCGTGHISVADMKAHHHVLAGGGQRFTKIMDWFWTIVSSLTQEELARLLQFVTGSSQLPPGGFAELSPQLQISYIATSQALPTAHTCFNQLCLPDFPSFNEMQRKLLLAVNEGCEGFGFS</sequence>
<dbReference type="InterPro" id="IPR014756">
    <property type="entry name" value="Ig_E-set"/>
</dbReference>
<dbReference type="InterPro" id="IPR058738">
    <property type="entry name" value="PH-like_AREL1"/>
</dbReference>
<dbReference type="Pfam" id="PF00632">
    <property type="entry name" value="HECT"/>
    <property type="match status" value="1"/>
</dbReference>
<dbReference type="GO" id="GO:0061630">
    <property type="term" value="F:ubiquitin protein ligase activity"/>
    <property type="evidence" value="ECO:0000318"/>
    <property type="project" value="GO_Central"/>
</dbReference>
<keyword evidence="10" id="KW-1185">Reference proteome</keyword>
<dbReference type="FunFam" id="3.30.2410.10:FF:000013">
    <property type="entry name" value="Apoptosis-resistant E3 ubiquitin protein ligase 1"/>
    <property type="match status" value="1"/>
</dbReference>
<evidence type="ECO:0000256" key="5">
    <source>
        <dbReference type="ARBA" id="ARBA00022786"/>
    </source>
</evidence>
<dbReference type="FunFam" id="3.30.2160.10:FF:000008">
    <property type="entry name" value="Apoptosis-resistant E3 ubiquitin protein ligase 1"/>
    <property type="match status" value="1"/>
</dbReference>
<dbReference type="OMA" id="GHLCKDA"/>
<dbReference type="Pfam" id="PF25916">
    <property type="entry name" value="AREL1_PH-like"/>
    <property type="match status" value="1"/>
</dbReference>
<dbReference type="Gene3D" id="3.30.2410.10">
    <property type="entry name" value="Hect, E3 ligase catalytic domain"/>
    <property type="match status" value="1"/>
</dbReference>
<evidence type="ECO:0000259" key="8">
    <source>
        <dbReference type="PROSITE" id="PS50237"/>
    </source>
</evidence>
<dbReference type="InterPro" id="IPR017868">
    <property type="entry name" value="Filamin/ABP280_repeat-like"/>
</dbReference>
<dbReference type="Gene3D" id="2.60.40.10">
    <property type="entry name" value="Immunoglobulins"/>
    <property type="match status" value="1"/>
</dbReference>
<keyword evidence="4" id="KW-0808">Transferase</keyword>
<evidence type="ECO:0000256" key="1">
    <source>
        <dbReference type="ARBA" id="ARBA00000885"/>
    </source>
</evidence>
<dbReference type="Gene3D" id="3.90.1750.10">
    <property type="entry name" value="Hect, E3 ligase catalytic domains"/>
    <property type="match status" value="1"/>
</dbReference>
<dbReference type="PROSITE" id="PS50237">
    <property type="entry name" value="HECT"/>
    <property type="match status" value="1"/>
</dbReference>
<evidence type="ECO:0000313" key="9">
    <source>
        <dbReference type="EMBL" id="EDO30268.1"/>
    </source>
</evidence>